<comment type="similarity">
    <text evidence="5">Belongs to the anthrone oxygenase family.</text>
</comment>
<protein>
    <recommendedName>
        <fullName evidence="9">DUF1772 domain-containing protein</fullName>
    </recommendedName>
</protein>
<dbReference type="Proteomes" id="UP000037136">
    <property type="component" value="Unassembled WGS sequence"/>
</dbReference>
<keyword evidence="3 6" id="KW-1133">Transmembrane helix</keyword>
<dbReference type="PANTHER" id="PTHR35042:SF1">
    <property type="entry name" value="DUF1772-DOMAIN-CONTAINING PROTEIN"/>
    <property type="match status" value="1"/>
</dbReference>
<name>A0A2A9PM64_OPHUN</name>
<comment type="subcellular location">
    <subcellularLocation>
        <location evidence="1">Membrane</location>
        <topology evidence="1">Multi-pass membrane protein</topology>
    </subcellularLocation>
</comment>
<proteinExistence type="inferred from homology"/>
<evidence type="ECO:0000313" key="8">
    <source>
        <dbReference type="Proteomes" id="UP000037136"/>
    </source>
</evidence>
<evidence type="ECO:0000256" key="1">
    <source>
        <dbReference type="ARBA" id="ARBA00004141"/>
    </source>
</evidence>
<reference evidence="7 8" key="2">
    <citation type="journal article" date="2017" name="Sci. Rep.">
        <title>Ant-infecting Ophiocordyceps genomes reveal a high diversity of potential behavioral manipulation genes and a possible major role for enterotoxins.</title>
        <authorList>
            <person name="de Bekker C."/>
            <person name="Ohm R.A."/>
            <person name="Evans H.C."/>
            <person name="Brachmann A."/>
            <person name="Hughes D.P."/>
        </authorList>
    </citation>
    <scope>NUCLEOTIDE SEQUENCE [LARGE SCALE GENOMIC DNA]</scope>
    <source>
        <strain evidence="7 8">SC16a</strain>
    </source>
</reference>
<organism evidence="7 8">
    <name type="scientific">Ophiocordyceps unilateralis</name>
    <name type="common">Zombie-ant fungus</name>
    <name type="synonym">Torrubia unilateralis</name>
    <dbReference type="NCBI Taxonomy" id="268505"/>
    <lineage>
        <taxon>Eukaryota</taxon>
        <taxon>Fungi</taxon>
        <taxon>Dikarya</taxon>
        <taxon>Ascomycota</taxon>
        <taxon>Pezizomycotina</taxon>
        <taxon>Sordariomycetes</taxon>
        <taxon>Hypocreomycetidae</taxon>
        <taxon>Hypocreales</taxon>
        <taxon>Ophiocordycipitaceae</taxon>
        <taxon>Ophiocordyceps</taxon>
    </lineage>
</organism>
<feature type="transmembrane region" description="Helical" evidence="6">
    <location>
        <begin position="85"/>
        <end position="106"/>
    </location>
</feature>
<evidence type="ECO:0008006" key="9">
    <source>
        <dbReference type="Google" id="ProtNLM"/>
    </source>
</evidence>
<sequence length="160" mass="16584">MQFPAPPLIAVATGIVGSAWASGAIVTFSISAAAATKAVSDATTAAQVWCELYARGSNVMPKVAVTVALSYAYAAYDVFGRGGRWVGFAAAACSILSIVPFTLTAMKKTNAELHQATVDTPDAARVSSLIDTWVSLNFARGLLPLIGTVLGIQSFLENTL</sequence>
<gene>
    <name evidence="7" type="ORF">XA68_13526</name>
</gene>
<reference evidence="7 8" key="1">
    <citation type="journal article" date="2015" name="BMC Genomics">
        <title>Gene expression during zombie ant biting behavior reflects the complexity underlying fungal parasitic behavioral manipulation.</title>
        <authorList>
            <person name="de Bekker C."/>
            <person name="Ohm R.A."/>
            <person name="Loreto R.G."/>
            <person name="Sebastian A."/>
            <person name="Albert I."/>
            <person name="Merrow M."/>
            <person name="Brachmann A."/>
            <person name="Hughes D.P."/>
        </authorList>
    </citation>
    <scope>NUCLEOTIDE SEQUENCE [LARGE SCALE GENOMIC DNA]</scope>
    <source>
        <strain evidence="7 8">SC16a</strain>
    </source>
</reference>
<keyword evidence="4 6" id="KW-0472">Membrane</keyword>
<keyword evidence="8" id="KW-1185">Reference proteome</keyword>
<dbReference type="OrthoDB" id="5954308at2759"/>
<keyword evidence="2 6" id="KW-0812">Transmembrane</keyword>
<dbReference type="PANTHER" id="PTHR35042">
    <property type="entry name" value="ANTHRONE OXYGENASE ENCC"/>
    <property type="match status" value="1"/>
</dbReference>
<evidence type="ECO:0000256" key="2">
    <source>
        <dbReference type="ARBA" id="ARBA00022692"/>
    </source>
</evidence>
<evidence type="ECO:0000256" key="5">
    <source>
        <dbReference type="ARBA" id="ARBA00034313"/>
    </source>
</evidence>
<dbReference type="EMBL" id="LAZP02000028">
    <property type="protein sequence ID" value="PFH62459.1"/>
    <property type="molecule type" value="Genomic_DNA"/>
</dbReference>
<dbReference type="Pfam" id="PF08592">
    <property type="entry name" value="Anthrone_oxy"/>
    <property type="match status" value="1"/>
</dbReference>
<dbReference type="GO" id="GO:0016020">
    <property type="term" value="C:membrane"/>
    <property type="evidence" value="ECO:0007669"/>
    <property type="project" value="UniProtKB-SubCell"/>
</dbReference>
<evidence type="ECO:0000256" key="6">
    <source>
        <dbReference type="SAM" id="Phobius"/>
    </source>
</evidence>
<comment type="caution">
    <text evidence="7">The sequence shown here is derived from an EMBL/GenBank/DDBJ whole genome shotgun (WGS) entry which is preliminary data.</text>
</comment>
<accession>A0A2A9PM64</accession>
<evidence type="ECO:0000256" key="3">
    <source>
        <dbReference type="ARBA" id="ARBA00022989"/>
    </source>
</evidence>
<evidence type="ECO:0000256" key="4">
    <source>
        <dbReference type="ARBA" id="ARBA00023136"/>
    </source>
</evidence>
<evidence type="ECO:0000313" key="7">
    <source>
        <dbReference type="EMBL" id="PFH62459.1"/>
    </source>
</evidence>
<dbReference type="AlphaFoldDB" id="A0A2A9PM64"/>
<dbReference type="InterPro" id="IPR013901">
    <property type="entry name" value="Anthrone_oxy"/>
</dbReference>